<accession>A0A833RTR6</accession>
<dbReference type="GO" id="GO:0005743">
    <property type="term" value="C:mitochondrial inner membrane"/>
    <property type="evidence" value="ECO:0007669"/>
    <property type="project" value="UniProtKB-SubCell"/>
</dbReference>
<keyword evidence="4 14" id="KW-0813">Transport</keyword>
<organism evidence="15 16">
    <name type="scientific">Frieseomelitta varia</name>
    <dbReference type="NCBI Taxonomy" id="561572"/>
    <lineage>
        <taxon>Eukaryota</taxon>
        <taxon>Metazoa</taxon>
        <taxon>Ecdysozoa</taxon>
        <taxon>Arthropoda</taxon>
        <taxon>Hexapoda</taxon>
        <taxon>Insecta</taxon>
        <taxon>Pterygota</taxon>
        <taxon>Neoptera</taxon>
        <taxon>Endopterygota</taxon>
        <taxon>Hymenoptera</taxon>
        <taxon>Apocrita</taxon>
        <taxon>Aculeata</taxon>
        <taxon>Apoidea</taxon>
        <taxon>Anthophila</taxon>
        <taxon>Apidae</taxon>
        <taxon>Frieseomelitta</taxon>
    </lineage>
</organism>
<comment type="caution">
    <text evidence="15">The sequence shown here is derived from an EMBL/GenBank/DDBJ whole genome shotgun (WGS) entry which is preliminary data.</text>
</comment>
<evidence type="ECO:0000256" key="13">
    <source>
        <dbReference type="ARBA" id="ARBA00046797"/>
    </source>
</evidence>
<evidence type="ECO:0000256" key="4">
    <source>
        <dbReference type="ARBA" id="ARBA00022448"/>
    </source>
</evidence>
<keyword evidence="11 14" id="KW-0472">Membrane</keyword>
<keyword evidence="7 14" id="KW-0999">Mitochondrion inner membrane</keyword>
<name>A0A833RTR6_9HYME</name>
<feature type="transmembrane region" description="Helical" evidence="14">
    <location>
        <begin position="34"/>
        <end position="51"/>
    </location>
</feature>
<evidence type="ECO:0000256" key="6">
    <source>
        <dbReference type="ARBA" id="ARBA00022692"/>
    </source>
</evidence>
<dbReference type="GO" id="GO:0045271">
    <property type="term" value="C:respiratory chain complex I"/>
    <property type="evidence" value="ECO:0007669"/>
    <property type="project" value="UniProtKB-UniRule"/>
</dbReference>
<evidence type="ECO:0000256" key="1">
    <source>
        <dbReference type="ARBA" id="ARBA00004298"/>
    </source>
</evidence>
<comment type="subunit">
    <text evidence="13">Complex I is composed of 45 different subunits. Interacts with CARD15, but not with CARD4. Interacts with STAT3, but not with STAT1, STAT2 and STAT5A. Interacts with OLFM4.</text>
</comment>
<keyword evidence="16" id="KW-1185">Reference proteome</keyword>
<dbReference type="PANTHER" id="PTHR12966">
    <property type="entry name" value="NADH DEHYDROGENASE UBIQUINONE 1 ALPHA SUBCOMPLEX SUBUNIT 13"/>
    <property type="match status" value="1"/>
</dbReference>
<evidence type="ECO:0000256" key="5">
    <source>
        <dbReference type="ARBA" id="ARBA00022660"/>
    </source>
</evidence>
<evidence type="ECO:0000256" key="7">
    <source>
        <dbReference type="ARBA" id="ARBA00022792"/>
    </source>
</evidence>
<reference evidence="15" key="1">
    <citation type="submission" date="2019-11" db="EMBL/GenBank/DDBJ databases">
        <title>The nuclear and mitochondrial genomes of Frieseomelitta varia - a highly eusocial stingless bee (Meliponini) with a permanently sterile worker caste.</title>
        <authorList>
            <person name="Freitas F.C.P."/>
            <person name="Lourenco A.P."/>
            <person name="Nunes F.M.F."/>
            <person name="Paschoal A.R."/>
            <person name="Abreu F.C.P."/>
            <person name="Barbin F.O."/>
            <person name="Bataglia L."/>
            <person name="Cardoso-Junior C.A.M."/>
            <person name="Cervoni M.S."/>
            <person name="Silva S.R."/>
            <person name="Dalarmi F."/>
            <person name="Del Lama M.A."/>
            <person name="Depintor T.S."/>
            <person name="Ferreira K.M."/>
            <person name="Goria P.S."/>
            <person name="Jaskot M.C."/>
            <person name="Lago D.C."/>
            <person name="Luna-Lucena D."/>
            <person name="Moda L.M."/>
            <person name="Nascimento L."/>
            <person name="Pedrino M."/>
            <person name="Rabico F.O."/>
            <person name="Sanches F.C."/>
            <person name="Santos D.E."/>
            <person name="Santos C.G."/>
            <person name="Vieira J."/>
            <person name="Lopes T.F."/>
            <person name="Barchuk A.R."/>
            <person name="Hartfelder K."/>
            <person name="Simoes Z.L.P."/>
            <person name="Bitondi M.M.G."/>
            <person name="Pinheiro D.G."/>
        </authorList>
    </citation>
    <scope>NUCLEOTIDE SEQUENCE</scope>
    <source>
        <strain evidence="15">USP_RPSP 00005682</strain>
        <tissue evidence="15">Whole individual</tissue>
    </source>
</reference>
<dbReference type="EMBL" id="WNWW01000232">
    <property type="protein sequence ID" value="KAF3428048.1"/>
    <property type="molecule type" value="Genomic_DNA"/>
</dbReference>
<comment type="function">
    <text evidence="12">Accessory subunit of the mitochondrial membrane respiratory chain NADH dehydrogenase (Complex I), that is believed not to be involved in catalysis. Complex I functions in the transfer of electrons from NADH to the respiratory chain. The immediate electron acceptor for the enzyme is believed to be ubiquinone. Involved in the interferon/all-trans-retinoic acid (IFN/RA) induced cell death. This apoptotic activity is inhibited by interaction with viral IRF1. Prevents the transactivation of STAT3 target genes. May play a role in CARD15-mediated innate mucosal responses and serve to regulate intestinal epithelial cell responses to microbes.</text>
</comment>
<evidence type="ECO:0000256" key="3">
    <source>
        <dbReference type="ARBA" id="ARBA00018192"/>
    </source>
</evidence>
<keyword evidence="8 14" id="KW-0249">Electron transport</keyword>
<dbReference type="Proteomes" id="UP000655588">
    <property type="component" value="Unassembled WGS sequence"/>
</dbReference>
<evidence type="ECO:0000313" key="15">
    <source>
        <dbReference type="EMBL" id="KAF3428048.1"/>
    </source>
</evidence>
<evidence type="ECO:0000256" key="12">
    <source>
        <dbReference type="ARBA" id="ARBA00045908"/>
    </source>
</evidence>
<protein>
    <recommendedName>
        <fullName evidence="3 14">NADH dehydrogenase [ubiquinone] 1 alpha subcomplex subunit 13</fullName>
    </recommendedName>
</protein>
<dbReference type="OrthoDB" id="3308at2759"/>
<dbReference type="Pfam" id="PF06212">
    <property type="entry name" value="GRIM-19"/>
    <property type="match status" value="1"/>
</dbReference>
<comment type="subcellular location">
    <subcellularLocation>
        <location evidence="1 14">Mitochondrion inner membrane</location>
        <topology evidence="1 14">Single-pass membrane protein</topology>
        <orientation evidence="1 14">Matrix side</orientation>
    </subcellularLocation>
</comment>
<evidence type="ECO:0000256" key="14">
    <source>
        <dbReference type="RuleBase" id="RU368034"/>
    </source>
</evidence>
<dbReference type="InterPro" id="IPR009346">
    <property type="entry name" value="GRIM-19"/>
</dbReference>
<comment type="function">
    <text evidence="14">Complex I functions in the transfer of electrons from NADH to the respiratory chain. Accessory subunit of the mitochondrial membrane respiratory chain NADH dehydrogenase (Complex I), that is believed not to be involved in catalysis.</text>
</comment>
<keyword evidence="6 14" id="KW-0812">Transmembrane</keyword>
<comment type="similarity">
    <text evidence="2 14">Belongs to the complex I NDUFA13 subunit family.</text>
</comment>
<proteinExistence type="inferred from homology"/>
<evidence type="ECO:0000256" key="11">
    <source>
        <dbReference type="ARBA" id="ARBA00023136"/>
    </source>
</evidence>
<evidence type="ECO:0000256" key="2">
    <source>
        <dbReference type="ARBA" id="ARBA00007312"/>
    </source>
</evidence>
<keyword evidence="5 14" id="KW-0679">Respiratory chain</keyword>
<evidence type="ECO:0000313" key="16">
    <source>
        <dbReference type="Proteomes" id="UP000655588"/>
    </source>
</evidence>
<evidence type="ECO:0000256" key="9">
    <source>
        <dbReference type="ARBA" id="ARBA00022989"/>
    </source>
</evidence>
<sequence length="150" mass="17285">MSKAKGPQDLPPKGGYVPFQIERIKLRSFATGKMGIGIFIAVNVIGMPLYMQNWRSERKRIIEAKSRELAAFPILFAENDRALLKQLKRVREVEADVMKDFPYWEVGTFFGEPIYEDVPVDTYIKPTLGELYVFSDPTNKPVLEYIHLFP</sequence>
<gene>
    <name evidence="15" type="ORF">E2986_08997</name>
</gene>
<keyword evidence="10 14" id="KW-0496">Mitochondrion</keyword>
<dbReference type="PANTHER" id="PTHR12966:SF0">
    <property type="entry name" value="NADH DEHYDROGENASE [UBIQUINONE] 1 ALPHA SUBCOMPLEX SUBUNIT 13"/>
    <property type="match status" value="1"/>
</dbReference>
<evidence type="ECO:0000256" key="8">
    <source>
        <dbReference type="ARBA" id="ARBA00022982"/>
    </source>
</evidence>
<evidence type="ECO:0000256" key="10">
    <source>
        <dbReference type="ARBA" id="ARBA00023128"/>
    </source>
</evidence>
<dbReference type="AlphaFoldDB" id="A0A833RTR6"/>
<keyword evidence="9 14" id="KW-1133">Transmembrane helix</keyword>